<evidence type="ECO:0000313" key="1">
    <source>
        <dbReference type="EMBL" id="KAJ5471800.1"/>
    </source>
</evidence>
<dbReference type="EMBL" id="JAPWDQ010000014">
    <property type="protein sequence ID" value="KAJ5471800.1"/>
    <property type="molecule type" value="Genomic_DNA"/>
</dbReference>
<proteinExistence type="predicted"/>
<comment type="caution">
    <text evidence="1">The sequence shown here is derived from an EMBL/GenBank/DDBJ whole genome shotgun (WGS) entry which is preliminary data.</text>
</comment>
<keyword evidence="3" id="KW-1185">Reference proteome</keyword>
<dbReference type="AlphaFoldDB" id="A0A9X0BLK9"/>
<accession>A0A9X0BLK9</accession>
<evidence type="ECO:0000313" key="3">
    <source>
        <dbReference type="Proteomes" id="UP001148312"/>
    </source>
</evidence>
<sequence>MSGLELEKLPSLSPKSTAAGLLVLPVEIRHRIIRLVLAVPDSPYFFQDSGGPLECFMPRKPGAWLALLYTCQQLSHDARSILYGANRFILEEVETRNHRSNVLGLFIRRIGSVNAGFLSTLRISFPTTELADDQGEKSVSDKTYYGIWSFFAMSAPG</sequence>
<dbReference type="Proteomes" id="UP001148312">
    <property type="component" value="Unassembled WGS sequence"/>
</dbReference>
<gene>
    <name evidence="1" type="ORF">N7539_008743</name>
    <name evidence="2" type="ORF">N7539_008778</name>
</gene>
<evidence type="ECO:0000313" key="2">
    <source>
        <dbReference type="EMBL" id="KAJ5471835.1"/>
    </source>
</evidence>
<dbReference type="GeneID" id="81628588"/>
<protein>
    <submittedName>
        <fullName evidence="1">Uncharacterized protein</fullName>
    </submittedName>
</protein>
<organism evidence="1 3">
    <name type="scientific">Penicillium diatomitis</name>
    <dbReference type="NCBI Taxonomy" id="2819901"/>
    <lineage>
        <taxon>Eukaryota</taxon>
        <taxon>Fungi</taxon>
        <taxon>Dikarya</taxon>
        <taxon>Ascomycota</taxon>
        <taxon>Pezizomycotina</taxon>
        <taxon>Eurotiomycetes</taxon>
        <taxon>Eurotiomycetidae</taxon>
        <taxon>Eurotiales</taxon>
        <taxon>Aspergillaceae</taxon>
        <taxon>Penicillium</taxon>
    </lineage>
</organism>
<reference evidence="1" key="2">
    <citation type="journal article" date="2023" name="IMA Fungus">
        <title>Comparative genomic study of the Penicillium genus elucidates a diverse pangenome and 15 lateral gene transfer events.</title>
        <authorList>
            <person name="Petersen C."/>
            <person name="Sorensen T."/>
            <person name="Nielsen M.R."/>
            <person name="Sondergaard T.E."/>
            <person name="Sorensen J.L."/>
            <person name="Fitzpatrick D.A."/>
            <person name="Frisvad J.C."/>
            <person name="Nielsen K.L."/>
        </authorList>
    </citation>
    <scope>NUCLEOTIDE SEQUENCE</scope>
    <source>
        <strain evidence="1">IBT 30728</strain>
    </source>
</reference>
<reference evidence="1" key="1">
    <citation type="submission" date="2022-12" db="EMBL/GenBank/DDBJ databases">
        <authorList>
            <person name="Petersen C."/>
        </authorList>
    </citation>
    <scope>NUCLEOTIDE SEQUENCE</scope>
    <source>
        <strain evidence="1">IBT 30728</strain>
    </source>
</reference>
<dbReference type="RefSeq" id="XP_056786346.1">
    <property type="nucleotide sequence ID" value="XM_056938338.1"/>
</dbReference>
<dbReference type="EMBL" id="JAPWDQ010000014">
    <property type="protein sequence ID" value="KAJ5471835.1"/>
    <property type="molecule type" value="Genomic_DNA"/>
</dbReference>
<name>A0A9X0BLK9_9EURO</name>